<dbReference type="Proteomes" id="UP000176389">
    <property type="component" value="Unassembled WGS sequence"/>
</dbReference>
<feature type="transmembrane region" description="Helical" evidence="2">
    <location>
        <begin position="986"/>
        <end position="1004"/>
    </location>
</feature>
<feature type="transmembrane region" description="Helical" evidence="2">
    <location>
        <begin position="809"/>
        <end position="830"/>
    </location>
</feature>
<feature type="transmembrane region" description="Helical" evidence="2">
    <location>
        <begin position="1035"/>
        <end position="1054"/>
    </location>
</feature>
<feature type="transmembrane region" description="Helical" evidence="2">
    <location>
        <begin position="166"/>
        <end position="187"/>
    </location>
</feature>
<feature type="transmembrane region" description="Helical" evidence="2">
    <location>
        <begin position="337"/>
        <end position="356"/>
    </location>
</feature>
<feature type="region of interest" description="Disordered" evidence="1">
    <location>
        <begin position="82"/>
        <end position="102"/>
    </location>
</feature>
<accession>A0A1G1WD89</accession>
<feature type="transmembrane region" description="Helical" evidence="2">
    <location>
        <begin position="905"/>
        <end position="926"/>
    </location>
</feature>
<evidence type="ECO:0000313" key="3">
    <source>
        <dbReference type="EMBL" id="OGY25601.1"/>
    </source>
</evidence>
<feature type="transmembrane region" description="Helical" evidence="2">
    <location>
        <begin position="961"/>
        <end position="980"/>
    </location>
</feature>
<dbReference type="NCBIfam" id="NF047321">
    <property type="entry name" value="SCO7613_CTERM"/>
    <property type="match status" value="1"/>
</dbReference>
<feature type="transmembrane region" description="Helical" evidence="2">
    <location>
        <begin position="139"/>
        <end position="160"/>
    </location>
</feature>
<evidence type="ECO:0000313" key="4">
    <source>
        <dbReference type="Proteomes" id="UP000176389"/>
    </source>
</evidence>
<evidence type="ECO:0000256" key="1">
    <source>
        <dbReference type="SAM" id="MobiDB-lite"/>
    </source>
</evidence>
<feature type="transmembrane region" description="Helical" evidence="2">
    <location>
        <begin position="386"/>
        <end position="405"/>
    </location>
</feature>
<feature type="transmembrane region" description="Helical" evidence="2">
    <location>
        <begin position="229"/>
        <end position="248"/>
    </location>
</feature>
<gene>
    <name evidence="3" type="ORF">A2Z11_04665</name>
</gene>
<feature type="transmembrane region" description="Helical" evidence="2">
    <location>
        <begin position="552"/>
        <end position="571"/>
    </location>
</feature>
<sequence length="1062" mass="117744">MEFFSLLFISVPVFYVTGLVVFIRWIAGISSKNKIGRRKFLEAAINELSGTITKSPKKTLVILLQDYKAELQKLNQTDTVKLPSATEAEQTKTSEPTTSEAAAPQIVKDELVSKKSTTSLTRDWENFFSNWYSDNSINLLLYLGAFLIVASASIFVGFQWETIGGAVKASLLSALIVAFFGSGALFYNISKIKQAGATFIAIAALLIPFGGLAWHNFVLGPAGYSIGSVWFATSIIAVVSYASLAYFIRHPFYTYIAGFGGLSMILSIVNTSQLNREFYVLGGIFSAFILLLSTRLFNQKNEDELNNYVTPLSLSANIIMPIALVFGMLLAANGGKLFTLEVVISAFLATLYYILAYTFDREIGYLYVSLLLLPVSTLLFGKWLDISLLQILIPIQIIPFIYLSISSYLKQKYPKEYEATSMSAHILLPFALFLSFITSITLGGIFQGEIVVSSLLATAFYALAYYFSKESSFILLSQLLLPISVFLTGKWLDIDNIVIIVILQIIASIYLGVSYLINKSLKVSEAFTISANTIVPISLFWLFTEAAMTDSFYSGGVALAALLGSFFYLAAYGTKRSVLYLVAWSIILPLAIFIFSRWSGLSELHSYYLMEILFVIYLAISFPLRKFGNKEDSESLTVVALGYGAGMFFWVFGKDFGAFQDTLFAVMPAVFGLAAVYLQKSTKYLYYNIIFLVIAVYLYFSSLLGFEDRPEFVGSAYLALTIIFYLLAITTSKYKGTFTAFAFGAVLTASLGHLLTLGQPAYFFIGNIIVAAIFADYGIRFGMHQYIYISNLFIFIALWSLLRRFDTQIALYPFFFSGLSFAFYAVAQGVTENLKHFYRLSALVGTGVTTVVFGLIGQSEGQSYYSTSEGRFVLDNSYDGLGRNALISSYATTFLYALDAAITKVGSLGYFASAVGMFTYLWQIKFLGFSEIQAYTLPLGVYFLVLSYFQRLSGNIANRDLLNYVGLFFLFIPTFFQSFGTEGAKYALLMGVEGLVIFGLGTSLRYKIYTYAGLAAIVVAIVSQTYEFVFSLPRWMITAAAGILLLSTAIFLLLRRKEEPGK</sequence>
<keyword evidence="2" id="KW-1133">Transmembrane helix</keyword>
<dbReference type="InterPro" id="IPR058062">
    <property type="entry name" value="SCO7613_C"/>
</dbReference>
<keyword evidence="2" id="KW-0472">Membrane</keyword>
<feature type="transmembrane region" description="Helical" evidence="2">
    <location>
        <begin position="1011"/>
        <end position="1029"/>
    </location>
</feature>
<dbReference type="AlphaFoldDB" id="A0A1G1WD89"/>
<feature type="transmembrane region" description="Helical" evidence="2">
    <location>
        <begin position="199"/>
        <end position="217"/>
    </location>
</feature>
<feature type="compositionally biased region" description="Polar residues" evidence="1">
    <location>
        <begin position="87"/>
        <end position="100"/>
    </location>
</feature>
<feature type="transmembrane region" description="Helical" evidence="2">
    <location>
        <begin position="529"/>
        <end position="546"/>
    </location>
</feature>
<name>A0A1G1WD89_9BACT</name>
<feature type="transmembrane region" description="Helical" evidence="2">
    <location>
        <begin position="786"/>
        <end position="803"/>
    </location>
</feature>
<dbReference type="STRING" id="1802596.A2Z11_04665"/>
<feature type="transmembrane region" description="Helical" evidence="2">
    <location>
        <begin position="426"/>
        <end position="444"/>
    </location>
</feature>
<feature type="transmembrane region" description="Helical" evidence="2">
    <location>
        <begin position="578"/>
        <end position="598"/>
    </location>
</feature>
<proteinExistence type="predicted"/>
<feature type="transmembrane region" description="Helical" evidence="2">
    <location>
        <begin position="497"/>
        <end position="517"/>
    </location>
</feature>
<comment type="caution">
    <text evidence="3">The sequence shown here is derived from an EMBL/GenBank/DDBJ whole genome shotgun (WGS) entry which is preliminary data.</text>
</comment>
<feature type="transmembrane region" description="Helical" evidence="2">
    <location>
        <begin position="636"/>
        <end position="652"/>
    </location>
</feature>
<dbReference type="EMBL" id="MHCS01000044">
    <property type="protein sequence ID" value="OGY25601.1"/>
    <property type="molecule type" value="Genomic_DNA"/>
</dbReference>
<evidence type="ECO:0000256" key="2">
    <source>
        <dbReference type="SAM" id="Phobius"/>
    </source>
</evidence>
<feature type="transmembrane region" description="Helical" evidence="2">
    <location>
        <begin position="6"/>
        <end position="27"/>
    </location>
</feature>
<reference evidence="3 4" key="1">
    <citation type="journal article" date="2016" name="Nat. Commun.">
        <title>Thousands of microbial genomes shed light on interconnected biogeochemical processes in an aquifer system.</title>
        <authorList>
            <person name="Anantharaman K."/>
            <person name="Brown C.T."/>
            <person name="Hug L.A."/>
            <person name="Sharon I."/>
            <person name="Castelle C.J."/>
            <person name="Probst A.J."/>
            <person name="Thomas B.C."/>
            <person name="Singh A."/>
            <person name="Wilkins M.J."/>
            <person name="Karaoz U."/>
            <person name="Brodie E.L."/>
            <person name="Williams K.H."/>
            <person name="Hubbard S.S."/>
            <person name="Banfield J.F."/>
        </authorList>
    </citation>
    <scope>NUCLEOTIDE SEQUENCE [LARGE SCALE GENOMIC DNA]</scope>
</reference>
<feature type="transmembrane region" description="Helical" evidence="2">
    <location>
        <begin position="712"/>
        <end position="729"/>
    </location>
</feature>
<feature type="transmembrane region" description="Helical" evidence="2">
    <location>
        <begin position="255"/>
        <end position="272"/>
    </location>
</feature>
<feature type="transmembrane region" description="Helical" evidence="2">
    <location>
        <begin position="309"/>
        <end position="331"/>
    </location>
</feature>
<feature type="transmembrane region" description="Helical" evidence="2">
    <location>
        <begin position="604"/>
        <end position="624"/>
    </location>
</feature>
<protein>
    <submittedName>
        <fullName evidence="3">Uncharacterized protein</fullName>
    </submittedName>
</protein>
<feature type="transmembrane region" description="Helical" evidence="2">
    <location>
        <begin position="363"/>
        <end position="380"/>
    </location>
</feature>
<feature type="transmembrane region" description="Helical" evidence="2">
    <location>
        <begin position="278"/>
        <end position="297"/>
    </location>
</feature>
<organism evidence="3 4">
    <name type="scientific">Candidatus Woykebacteria bacterium RBG_16_43_9</name>
    <dbReference type="NCBI Taxonomy" id="1802596"/>
    <lineage>
        <taxon>Bacteria</taxon>
        <taxon>Candidatus Woykeibacteriota</taxon>
    </lineage>
</organism>
<feature type="transmembrane region" description="Helical" evidence="2">
    <location>
        <begin position="450"/>
        <end position="467"/>
    </location>
</feature>
<feature type="transmembrane region" description="Helical" evidence="2">
    <location>
        <begin position="932"/>
        <end position="949"/>
    </location>
</feature>
<feature type="transmembrane region" description="Helical" evidence="2">
    <location>
        <begin position="837"/>
        <end position="856"/>
    </location>
</feature>
<feature type="transmembrane region" description="Helical" evidence="2">
    <location>
        <begin position="736"/>
        <end position="755"/>
    </location>
</feature>
<feature type="transmembrane region" description="Helical" evidence="2">
    <location>
        <begin position="685"/>
        <end position="706"/>
    </location>
</feature>
<keyword evidence="2" id="KW-0812">Transmembrane</keyword>
<feature type="transmembrane region" description="Helical" evidence="2">
    <location>
        <begin position="658"/>
        <end position="678"/>
    </location>
</feature>